<evidence type="ECO:0000256" key="6">
    <source>
        <dbReference type="ARBA" id="ARBA00023065"/>
    </source>
</evidence>
<dbReference type="InterPro" id="IPR036942">
    <property type="entry name" value="Beta-barrel_TonB_sf"/>
</dbReference>
<proteinExistence type="predicted"/>
<dbReference type="GO" id="GO:0006826">
    <property type="term" value="P:iron ion transport"/>
    <property type="evidence" value="ECO:0007669"/>
    <property type="project" value="UniProtKB-KW"/>
</dbReference>
<evidence type="ECO:0000259" key="10">
    <source>
        <dbReference type="Pfam" id="PF07715"/>
    </source>
</evidence>
<dbReference type="PANTHER" id="PTHR32552">
    <property type="entry name" value="FERRICHROME IRON RECEPTOR-RELATED"/>
    <property type="match status" value="1"/>
</dbReference>
<feature type="domain" description="TonB-dependent receptor plug" evidence="10">
    <location>
        <begin position="42"/>
        <end position="146"/>
    </location>
</feature>
<keyword evidence="7" id="KW-0798">TonB box</keyword>
<keyword evidence="3" id="KW-0410">Iron transport</keyword>
<dbReference type="InterPro" id="IPR012910">
    <property type="entry name" value="Plug_dom"/>
</dbReference>
<name>A0A382UDW1_9ZZZZ</name>
<feature type="non-terminal residue" evidence="11">
    <location>
        <position position="249"/>
    </location>
</feature>
<evidence type="ECO:0000256" key="7">
    <source>
        <dbReference type="ARBA" id="ARBA00023077"/>
    </source>
</evidence>
<reference evidence="11" key="1">
    <citation type="submission" date="2018-05" db="EMBL/GenBank/DDBJ databases">
        <authorList>
            <person name="Lanie J.A."/>
            <person name="Ng W.-L."/>
            <person name="Kazmierczak K.M."/>
            <person name="Andrzejewski T.M."/>
            <person name="Davidsen T.M."/>
            <person name="Wayne K.J."/>
            <person name="Tettelin H."/>
            <person name="Glass J.I."/>
            <person name="Rusch D."/>
            <person name="Podicherti R."/>
            <person name="Tsui H.-C.T."/>
            <person name="Winkler M.E."/>
        </authorList>
    </citation>
    <scope>NUCLEOTIDE SEQUENCE</scope>
</reference>
<keyword evidence="5" id="KW-0408">Iron</keyword>
<sequence>MKKFIYTIVACCFVFPVFSAEEDEYEGIEEVIVTAEKREASIQDTAISITAFDESLIEGLNLRNQEDLQNFIPATTIQPYDISIRGIGRVFRALGGDPGVGTYQDGAYSEDFGIASTENALYDIARIEVLRGPQGTLYGRNSIGGAVNFITNKPSQEFAAEVQTISGSDSASEVYAFVNGRISEHMSARLIAVHRMRGGTVEDLAGHEPLDSYDDENYTLALRWENDNFTADVRGNTRSYGRILGSAQG</sequence>
<keyword evidence="6" id="KW-0406">Ion transport</keyword>
<dbReference type="PANTHER" id="PTHR32552:SF81">
    <property type="entry name" value="TONB-DEPENDENT OUTER MEMBRANE RECEPTOR"/>
    <property type="match status" value="1"/>
</dbReference>
<keyword evidence="8" id="KW-0472">Membrane</keyword>
<evidence type="ECO:0000313" key="11">
    <source>
        <dbReference type="EMBL" id="SVD32459.1"/>
    </source>
</evidence>
<dbReference type="InterPro" id="IPR039426">
    <property type="entry name" value="TonB-dep_rcpt-like"/>
</dbReference>
<organism evidence="11">
    <name type="scientific">marine metagenome</name>
    <dbReference type="NCBI Taxonomy" id="408172"/>
    <lineage>
        <taxon>unclassified sequences</taxon>
        <taxon>metagenomes</taxon>
        <taxon>ecological metagenomes</taxon>
    </lineage>
</organism>
<evidence type="ECO:0000256" key="2">
    <source>
        <dbReference type="ARBA" id="ARBA00022448"/>
    </source>
</evidence>
<accession>A0A382UDW1</accession>
<dbReference type="Gene3D" id="2.40.170.20">
    <property type="entry name" value="TonB-dependent receptor, beta-barrel domain"/>
    <property type="match status" value="1"/>
</dbReference>
<comment type="subcellular location">
    <subcellularLocation>
        <location evidence="1">Cell outer membrane</location>
        <topology evidence="1">Multi-pass membrane protein</topology>
    </subcellularLocation>
</comment>
<evidence type="ECO:0000256" key="9">
    <source>
        <dbReference type="ARBA" id="ARBA00023237"/>
    </source>
</evidence>
<dbReference type="PROSITE" id="PS52016">
    <property type="entry name" value="TONB_DEPENDENT_REC_3"/>
    <property type="match status" value="1"/>
</dbReference>
<evidence type="ECO:0000256" key="3">
    <source>
        <dbReference type="ARBA" id="ARBA00022496"/>
    </source>
</evidence>
<dbReference type="SUPFAM" id="SSF56935">
    <property type="entry name" value="Porins"/>
    <property type="match status" value="1"/>
</dbReference>
<protein>
    <recommendedName>
        <fullName evidence="10">TonB-dependent receptor plug domain-containing protein</fullName>
    </recommendedName>
</protein>
<dbReference type="GO" id="GO:0009279">
    <property type="term" value="C:cell outer membrane"/>
    <property type="evidence" value="ECO:0007669"/>
    <property type="project" value="UniProtKB-SubCell"/>
</dbReference>
<evidence type="ECO:0000256" key="4">
    <source>
        <dbReference type="ARBA" id="ARBA00022692"/>
    </source>
</evidence>
<evidence type="ECO:0000256" key="1">
    <source>
        <dbReference type="ARBA" id="ARBA00004571"/>
    </source>
</evidence>
<dbReference type="EMBL" id="UINC01143499">
    <property type="protein sequence ID" value="SVD32459.1"/>
    <property type="molecule type" value="Genomic_DNA"/>
</dbReference>
<dbReference type="AlphaFoldDB" id="A0A382UDW1"/>
<keyword evidence="2" id="KW-0813">Transport</keyword>
<keyword evidence="9" id="KW-0998">Cell outer membrane</keyword>
<dbReference type="Pfam" id="PF07715">
    <property type="entry name" value="Plug"/>
    <property type="match status" value="1"/>
</dbReference>
<evidence type="ECO:0000256" key="5">
    <source>
        <dbReference type="ARBA" id="ARBA00023004"/>
    </source>
</evidence>
<keyword evidence="4" id="KW-0812">Transmembrane</keyword>
<evidence type="ECO:0000256" key="8">
    <source>
        <dbReference type="ARBA" id="ARBA00023136"/>
    </source>
</evidence>
<gene>
    <name evidence="11" type="ORF">METZ01_LOCUS385313</name>
</gene>